<feature type="active site" description="Charge relay system" evidence="7">
    <location>
        <position position="156"/>
    </location>
</feature>
<evidence type="ECO:0000256" key="3">
    <source>
        <dbReference type="ARBA" id="ARBA00022729"/>
    </source>
</evidence>
<gene>
    <name evidence="10" type="ORF">C1H71_09630</name>
</gene>
<keyword evidence="3" id="KW-0732">Signal</keyword>
<evidence type="ECO:0000313" key="11">
    <source>
        <dbReference type="Proteomes" id="UP000515917"/>
    </source>
</evidence>
<feature type="binding site" evidence="8">
    <location>
        <position position="156"/>
    </location>
    <ligand>
        <name>substrate</name>
    </ligand>
</feature>
<dbReference type="PRINTS" id="PR00834">
    <property type="entry name" value="PROTEASES2C"/>
</dbReference>
<feature type="binding site" evidence="8">
    <location>
        <position position="126"/>
    </location>
    <ligand>
        <name>substrate</name>
    </ligand>
</feature>
<sequence>MMKKLWLIFAQTTTAGLAVWFLVSLLRPDLVRQPAPAPVVTVQQNHSDIASTPAVASYSPAAKLAMPSVVNIYTAKEMKKQLPPLFQDPRFKRFFGDRLGGDDQRASSLGSGVIVSDQGYIITNNHVVESADEIEVALSDGRTASAKLIGADPDTDLAVIKIELDHLPAITFANGAKAEIGDVVLAIGNPFGVGQTVTMGIISALGRSELGINTFENFIQTDAPINPGNSGGALVDTKGYLVGINTAIYSKTGGSLGIGFAIPATTIRQIMDALIKDGSVTRGWLGVEMQEVTTELAASFHLVEAKGALIAGVVRGGPADKGGLKPGDILLKIGSDEVQNASGMLNLIAAFKPEDEVVMQVFRKGTPVLLTVKLGKRPKFNRQ</sequence>
<dbReference type="InterPro" id="IPR036034">
    <property type="entry name" value="PDZ_sf"/>
</dbReference>
<evidence type="ECO:0000256" key="8">
    <source>
        <dbReference type="PIRSR" id="PIRSR611782-2"/>
    </source>
</evidence>
<keyword evidence="6" id="KW-0720">Serine protease</keyword>
<dbReference type="InterPro" id="IPR011782">
    <property type="entry name" value="Pept_S1C_Do"/>
</dbReference>
<protein>
    <submittedName>
        <fullName evidence="10">2-alkenal reductase</fullName>
    </submittedName>
</protein>
<evidence type="ECO:0000256" key="6">
    <source>
        <dbReference type="ARBA" id="ARBA00022825"/>
    </source>
</evidence>
<reference evidence="10 11" key="1">
    <citation type="submission" date="2018-01" db="EMBL/GenBank/DDBJ databases">
        <title>Genome sequence of Iodobacter sp. strain PCH194 isolated from Indian Trans-Himalaya.</title>
        <authorList>
            <person name="Kumar V."/>
            <person name="Thakur V."/>
            <person name="Kumar S."/>
            <person name="Singh D."/>
        </authorList>
    </citation>
    <scope>NUCLEOTIDE SEQUENCE [LARGE SCALE GENOMIC DNA]</scope>
    <source>
        <strain evidence="10 11">PCH194</strain>
    </source>
</reference>
<keyword evidence="2" id="KW-0645">Protease</keyword>
<feature type="binding site" evidence="8">
    <location>
        <begin position="228"/>
        <end position="230"/>
    </location>
    <ligand>
        <name>substrate</name>
    </ligand>
</feature>
<evidence type="ECO:0000259" key="9">
    <source>
        <dbReference type="PROSITE" id="PS50106"/>
    </source>
</evidence>
<evidence type="ECO:0000256" key="1">
    <source>
        <dbReference type="ARBA" id="ARBA00010541"/>
    </source>
</evidence>
<keyword evidence="4" id="KW-0677">Repeat</keyword>
<dbReference type="PROSITE" id="PS50106">
    <property type="entry name" value="PDZ"/>
    <property type="match status" value="1"/>
</dbReference>
<evidence type="ECO:0000256" key="7">
    <source>
        <dbReference type="PIRSR" id="PIRSR611782-1"/>
    </source>
</evidence>
<dbReference type="SMART" id="SM00228">
    <property type="entry name" value="PDZ"/>
    <property type="match status" value="1"/>
</dbReference>
<dbReference type="PANTHER" id="PTHR43343">
    <property type="entry name" value="PEPTIDASE S12"/>
    <property type="match status" value="1"/>
</dbReference>
<dbReference type="InterPro" id="IPR001940">
    <property type="entry name" value="Peptidase_S1C"/>
</dbReference>
<evidence type="ECO:0000256" key="5">
    <source>
        <dbReference type="ARBA" id="ARBA00022801"/>
    </source>
</evidence>
<evidence type="ECO:0000256" key="4">
    <source>
        <dbReference type="ARBA" id="ARBA00022737"/>
    </source>
</evidence>
<dbReference type="SUPFAM" id="SSF50156">
    <property type="entry name" value="PDZ domain-like"/>
    <property type="match status" value="1"/>
</dbReference>
<dbReference type="Pfam" id="PF13365">
    <property type="entry name" value="Trypsin_2"/>
    <property type="match status" value="1"/>
</dbReference>
<feature type="active site" description="Charge relay system" evidence="7">
    <location>
        <position position="126"/>
    </location>
</feature>
<dbReference type="NCBIfam" id="TIGR02037">
    <property type="entry name" value="degP_htrA_DO"/>
    <property type="match status" value="1"/>
</dbReference>
<dbReference type="EMBL" id="CP025781">
    <property type="protein sequence ID" value="QBC45692.1"/>
    <property type="molecule type" value="Genomic_DNA"/>
</dbReference>
<evidence type="ECO:0000256" key="2">
    <source>
        <dbReference type="ARBA" id="ARBA00022670"/>
    </source>
</evidence>
<name>A0A7G3GF67_9NEIS</name>
<dbReference type="GO" id="GO:0006508">
    <property type="term" value="P:proteolysis"/>
    <property type="evidence" value="ECO:0007669"/>
    <property type="project" value="UniProtKB-KW"/>
</dbReference>
<feature type="active site" description="Charge relay system" evidence="7">
    <location>
        <position position="230"/>
    </location>
</feature>
<dbReference type="FunFam" id="2.40.10.10:FF:000001">
    <property type="entry name" value="Periplasmic serine protease DegS"/>
    <property type="match status" value="1"/>
</dbReference>
<dbReference type="InterPro" id="IPR001478">
    <property type="entry name" value="PDZ"/>
</dbReference>
<organism evidence="10 11">
    <name type="scientific">Iodobacter fluviatilis</name>
    <dbReference type="NCBI Taxonomy" id="537"/>
    <lineage>
        <taxon>Bacteria</taxon>
        <taxon>Pseudomonadati</taxon>
        <taxon>Pseudomonadota</taxon>
        <taxon>Betaproteobacteria</taxon>
        <taxon>Neisseriales</taxon>
        <taxon>Chitinibacteraceae</taxon>
        <taxon>Iodobacter</taxon>
    </lineage>
</organism>
<dbReference type="InterPro" id="IPR009003">
    <property type="entry name" value="Peptidase_S1_PA"/>
</dbReference>
<dbReference type="AlphaFoldDB" id="A0A7G3GF67"/>
<dbReference type="GO" id="GO:0004252">
    <property type="term" value="F:serine-type endopeptidase activity"/>
    <property type="evidence" value="ECO:0007669"/>
    <property type="project" value="InterPro"/>
</dbReference>
<proteinExistence type="inferred from homology"/>
<dbReference type="Pfam" id="PF13180">
    <property type="entry name" value="PDZ_2"/>
    <property type="match status" value="1"/>
</dbReference>
<accession>A0A7G3GF67</accession>
<dbReference type="PANTHER" id="PTHR43343:SF3">
    <property type="entry name" value="PROTEASE DO-LIKE 8, CHLOROPLASTIC"/>
    <property type="match status" value="1"/>
</dbReference>
<feature type="domain" description="PDZ" evidence="9">
    <location>
        <begin position="274"/>
        <end position="342"/>
    </location>
</feature>
<dbReference type="SUPFAM" id="SSF50494">
    <property type="entry name" value="Trypsin-like serine proteases"/>
    <property type="match status" value="1"/>
</dbReference>
<evidence type="ECO:0000313" key="10">
    <source>
        <dbReference type="EMBL" id="QBC45692.1"/>
    </source>
</evidence>
<keyword evidence="11" id="KW-1185">Reference proteome</keyword>
<keyword evidence="5" id="KW-0378">Hydrolase</keyword>
<dbReference type="InterPro" id="IPR051201">
    <property type="entry name" value="Chloro_Bact_Ser_Proteases"/>
</dbReference>
<dbReference type="Gene3D" id="2.30.42.10">
    <property type="match status" value="1"/>
</dbReference>
<dbReference type="KEGG" id="ifl:C1H71_09630"/>
<dbReference type="Gene3D" id="2.40.10.120">
    <property type="match status" value="1"/>
</dbReference>
<comment type="similarity">
    <text evidence="1">Belongs to the peptidase S1C family.</text>
</comment>
<dbReference type="Proteomes" id="UP000515917">
    <property type="component" value="Chromosome"/>
</dbReference>